<dbReference type="OrthoDB" id="5779069at2759"/>
<dbReference type="eggNOG" id="ENOG502TITQ">
    <property type="taxonomic scope" value="Eukaryota"/>
</dbReference>
<dbReference type="HOGENOM" id="CLU_2401612_0_0_1"/>
<dbReference type="CTD" id="3565287"/>
<dbReference type="PaxDb" id="6239-T26E3.10"/>
<evidence type="ECO:0000256" key="2">
    <source>
        <dbReference type="SAM" id="Phobius"/>
    </source>
</evidence>
<proteinExistence type="predicted"/>
<dbReference type="FunCoup" id="Q7YTJ9">
    <property type="interactions" value="811"/>
</dbReference>
<feature type="transmembrane region" description="Helical" evidence="2">
    <location>
        <begin position="15"/>
        <end position="34"/>
    </location>
</feature>
<dbReference type="AGR" id="WB:WBGene00012042"/>
<dbReference type="RefSeq" id="NP_001021641.1">
    <property type="nucleotide sequence ID" value="NM_001026470.1"/>
</dbReference>
<accession>Q7YTJ9</accession>
<sequence>MCDEYFKWRNNTVRVAGIVFSMIFVSVFFIYMCLVGMAKKRRLAAQAPIFDFDEGNTDILRKTSELPDLQPPPAYDVLQEPPPPTYSSLLRSQ</sequence>
<dbReference type="KEGG" id="cel:CELE_T26E3.10"/>
<evidence type="ECO:0000313" key="5">
    <source>
        <dbReference type="WormBase" id="T26E3.10"/>
    </source>
</evidence>
<dbReference type="Proteomes" id="UP000001940">
    <property type="component" value="Chromosome I"/>
</dbReference>
<feature type="compositionally biased region" description="Pro residues" evidence="1">
    <location>
        <begin position="69"/>
        <end position="85"/>
    </location>
</feature>
<evidence type="ECO:0000313" key="4">
    <source>
        <dbReference type="Proteomes" id="UP000001940"/>
    </source>
</evidence>
<gene>
    <name evidence="3" type="ORF">CELE_T26E3.10</name>
    <name evidence="3 5" type="ORF">T26E3.10</name>
</gene>
<keyword evidence="4" id="KW-1185">Reference proteome</keyword>
<evidence type="ECO:0000313" key="3">
    <source>
        <dbReference type="EMBL" id="CAE17954.1"/>
    </source>
</evidence>
<keyword evidence="2" id="KW-0472">Membrane</keyword>
<feature type="region of interest" description="Disordered" evidence="1">
    <location>
        <begin position="65"/>
        <end position="93"/>
    </location>
</feature>
<dbReference type="UCSC" id="T26E3.10">
    <property type="organism name" value="c. elegans"/>
</dbReference>
<dbReference type="SMR" id="Q7YTJ9"/>
<dbReference type="WormBase" id="T26E3.10">
    <property type="protein sequence ID" value="CE35034"/>
    <property type="gene ID" value="WBGene00012042"/>
</dbReference>
<dbReference type="OMA" id="VPWISRD"/>
<evidence type="ECO:0000256" key="1">
    <source>
        <dbReference type="SAM" id="MobiDB-lite"/>
    </source>
</evidence>
<organism evidence="3 4">
    <name type="scientific">Caenorhabditis elegans</name>
    <dbReference type="NCBI Taxonomy" id="6239"/>
    <lineage>
        <taxon>Eukaryota</taxon>
        <taxon>Metazoa</taxon>
        <taxon>Ecdysozoa</taxon>
        <taxon>Nematoda</taxon>
        <taxon>Chromadorea</taxon>
        <taxon>Rhabditida</taxon>
        <taxon>Rhabditina</taxon>
        <taxon>Rhabditomorpha</taxon>
        <taxon>Rhabditoidea</taxon>
        <taxon>Rhabditidae</taxon>
        <taxon>Peloderinae</taxon>
        <taxon>Caenorhabditis</taxon>
    </lineage>
</organism>
<dbReference type="GeneID" id="3565287"/>
<dbReference type="EMBL" id="BX284601">
    <property type="protein sequence ID" value="CAE17954.1"/>
    <property type="molecule type" value="Genomic_DNA"/>
</dbReference>
<keyword evidence="2" id="KW-0812">Transmembrane</keyword>
<dbReference type="Bgee" id="WBGene00012042">
    <property type="expression patterns" value="Expressed in pharyngeal muscle cell (C elegans) and 3 other cell types or tissues"/>
</dbReference>
<reference evidence="3 4" key="1">
    <citation type="journal article" date="1998" name="Science">
        <title>Genome sequence of the nematode C. elegans: a platform for investigating biology.</title>
        <authorList>
            <consortium name="The C. elegans sequencing consortium"/>
            <person name="Sulson J.E."/>
            <person name="Waterston R."/>
        </authorList>
    </citation>
    <scope>NUCLEOTIDE SEQUENCE [LARGE SCALE GENOMIC DNA]</scope>
    <source>
        <strain evidence="3 4">Bristol N2</strain>
    </source>
</reference>
<name>Q7YTJ9_CAEEL</name>
<dbReference type="InParanoid" id="Q7YTJ9"/>
<dbReference type="AlphaFoldDB" id="Q7YTJ9"/>
<keyword evidence="2" id="KW-1133">Transmembrane helix</keyword>
<protein>
    <submittedName>
        <fullName evidence="3">Uncharacterized protein</fullName>
    </submittedName>
</protein>